<dbReference type="GO" id="GO:0016020">
    <property type="term" value="C:membrane"/>
    <property type="evidence" value="ECO:0007669"/>
    <property type="project" value="InterPro"/>
</dbReference>
<evidence type="ECO:0000259" key="3">
    <source>
        <dbReference type="PROSITE" id="PS50278"/>
    </source>
</evidence>
<keyword evidence="2" id="KW-0732">Signal</keyword>
<feature type="compositionally biased region" description="Basic residues" evidence="1">
    <location>
        <begin position="320"/>
        <end position="329"/>
    </location>
</feature>
<dbReference type="Gene3D" id="2.10.90.10">
    <property type="entry name" value="Cystine-knot cytokines"/>
    <property type="match status" value="1"/>
</dbReference>
<reference evidence="5" key="1">
    <citation type="submission" date="2025-08" db="UniProtKB">
        <authorList>
            <consortium name="RefSeq"/>
        </authorList>
    </citation>
    <scope>IDENTIFICATION</scope>
</reference>
<name>A0AAJ7PAP1_9ACAR</name>
<feature type="domain" description="Platelet-derived growth factor (PDGF) family profile" evidence="3">
    <location>
        <begin position="94"/>
        <end position="186"/>
    </location>
</feature>
<dbReference type="KEGG" id="goe:100899664"/>
<dbReference type="AlphaFoldDB" id="A0AAJ7PAP1"/>
<feature type="compositionally biased region" description="Basic and acidic residues" evidence="1">
    <location>
        <begin position="308"/>
        <end position="319"/>
    </location>
</feature>
<evidence type="ECO:0000256" key="2">
    <source>
        <dbReference type="SAM" id="SignalP"/>
    </source>
</evidence>
<proteinExistence type="predicted"/>
<feature type="region of interest" description="Disordered" evidence="1">
    <location>
        <begin position="304"/>
        <end position="336"/>
    </location>
</feature>
<protein>
    <submittedName>
        <fullName evidence="5">Uncharacterized protein LOC100899664</fullName>
    </submittedName>
</protein>
<feature type="chain" id="PRO_5042613750" evidence="2">
    <location>
        <begin position="18"/>
        <end position="336"/>
    </location>
</feature>
<dbReference type="PROSITE" id="PS50278">
    <property type="entry name" value="PDGF_2"/>
    <property type="match status" value="1"/>
</dbReference>
<gene>
    <name evidence="5" type="primary">LOC100899664</name>
</gene>
<dbReference type="GeneID" id="100899664"/>
<evidence type="ECO:0000313" key="5">
    <source>
        <dbReference type="RefSeq" id="XP_018496814.1"/>
    </source>
</evidence>
<dbReference type="Proteomes" id="UP000694867">
    <property type="component" value="Unplaced"/>
</dbReference>
<sequence>MAKTLLLLGYLCATGYAFLDIKVPSMLYNSHSDSPAARHASEFAGAMKNSKLMREFVPILNEPPSLWKNDKIKLRKPKAPVLEIPEEHFEELKAALHFVEMEEKTRCALPSPRVICVQDHYPNEDIVYRPACTILHRCSTESGCCKDPDKVCSVRDRERVTLYFDDASKDSPALKLTFTNHTSCHCGMSIGGEEFATKEEDSPLDNGVQHDEDDRHAEVDEIASCPKCPIPFSKRFSRGICQCDCFEGDTTCIRIKDGREPLEPEERNCVRRKICNEPSCSTGRHYNERFGECRKPYYEEIVGTTETTSEHQKSSDIGKSKRRRHRMKKVEHSPIE</sequence>
<evidence type="ECO:0000313" key="4">
    <source>
        <dbReference type="Proteomes" id="UP000694867"/>
    </source>
</evidence>
<dbReference type="GO" id="GO:0008083">
    <property type="term" value="F:growth factor activity"/>
    <property type="evidence" value="ECO:0007669"/>
    <property type="project" value="InterPro"/>
</dbReference>
<evidence type="ECO:0000256" key="1">
    <source>
        <dbReference type="SAM" id="MobiDB-lite"/>
    </source>
</evidence>
<dbReference type="PANTHER" id="PTHR21719">
    <property type="entry name" value="FI06402P-RELATED"/>
    <property type="match status" value="1"/>
</dbReference>
<dbReference type="RefSeq" id="XP_018496814.1">
    <property type="nucleotide sequence ID" value="XM_018641298.1"/>
</dbReference>
<keyword evidence="4" id="KW-1185">Reference proteome</keyword>
<dbReference type="InterPro" id="IPR000072">
    <property type="entry name" value="PDGF/VEGF_dom"/>
</dbReference>
<feature type="signal peptide" evidence="2">
    <location>
        <begin position="1"/>
        <end position="17"/>
    </location>
</feature>
<dbReference type="Pfam" id="PF00341">
    <property type="entry name" value="PDGF"/>
    <property type="match status" value="1"/>
</dbReference>
<accession>A0AAJ7PAP1</accession>
<dbReference type="InterPro" id="IPR029034">
    <property type="entry name" value="Cystine-knot_cytokine"/>
</dbReference>
<dbReference type="GO" id="GO:0035099">
    <property type="term" value="P:hemocyte migration"/>
    <property type="evidence" value="ECO:0007669"/>
    <property type="project" value="TreeGrafter"/>
</dbReference>
<dbReference type="PANTHER" id="PTHR21719:SF1">
    <property type="entry name" value="FI06402P-RELATED"/>
    <property type="match status" value="1"/>
</dbReference>
<organism evidence="4 5">
    <name type="scientific">Galendromus occidentalis</name>
    <name type="common">western predatory mite</name>
    <dbReference type="NCBI Taxonomy" id="34638"/>
    <lineage>
        <taxon>Eukaryota</taxon>
        <taxon>Metazoa</taxon>
        <taxon>Ecdysozoa</taxon>
        <taxon>Arthropoda</taxon>
        <taxon>Chelicerata</taxon>
        <taxon>Arachnida</taxon>
        <taxon>Acari</taxon>
        <taxon>Parasitiformes</taxon>
        <taxon>Mesostigmata</taxon>
        <taxon>Gamasina</taxon>
        <taxon>Phytoseioidea</taxon>
        <taxon>Phytoseiidae</taxon>
        <taxon>Typhlodrominae</taxon>
        <taxon>Galendromus</taxon>
    </lineage>
</organism>
<dbReference type="SUPFAM" id="SSF57501">
    <property type="entry name" value="Cystine-knot cytokines"/>
    <property type="match status" value="1"/>
</dbReference>